<dbReference type="EMBL" id="VLTK01000001">
    <property type="protein sequence ID" value="TSI19750.1"/>
    <property type="molecule type" value="Genomic_DNA"/>
</dbReference>
<keyword evidence="2" id="KW-1185">Reference proteome</keyword>
<dbReference type="OrthoDB" id="9799608at2"/>
<organism evidence="1 2">
    <name type="scientific">Brevibacterium aurantiacum</name>
    <dbReference type="NCBI Taxonomy" id="273384"/>
    <lineage>
        <taxon>Bacteria</taxon>
        <taxon>Bacillati</taxon>
        <taxon>Actinomycetota</taxon>
        <taxon>Actinomycetes</taxon>
        <taxon>Micrococcales</taxon>
        <taxon>Brevibacteriaceae</taxon>
        <taxon>Brevibacterium</taxon>
    </lineage>
</organism>
<accession>A0A556CQP4</accession>
<evidence type="ECO:0000313" key="1">
    <source>
        <dbReference type="EMBL" id="TSI19750.1"/>
    </source>
</evidence>
<dbReference type="PANTHER" id="PTHR34389">
    <property type="entry name" value="L-RHAMNOSE MUTAROTASE"/>
    <property type="match status" value="1"/>
</dbReference>
<protein>
    <submittedName>
        <fullName evidence="1">L-rhamnose mutarotase</fullName>
    </submittedName>
</protein>
<reference evidence="1 2" key="1">
    <citation type="submission" date="2019-07" db="EMBL/GenBank/DDBJ databases">
        <title>Draft genome sequence of Brevibacterium aurantiacum XU54 isolated from Xinjiang China.</title>
        <authorList>
            <person name="Xu X."/>
        </authorList>
    </citation>
    <scope>NUCLEOTIDE SEQUENCE [LARGE SCALE GENOMIC DNA]</scope>
    <source>
        <strain evidence="1 2">XU54</strain>
    </source>
</reference>
<dbReference type="GO" id="GO:0016857">
    <property type="term" value="F:racemase and epimerase activity, acting on carbohydrates and derivatives"/>
    <property type="evidence" value="ECO:0007669"/>
    <property type="project" value="InterPro"/>
</dbReference>
<dbReference type="RefSeq" id="WP_143920890.1">
    <property type="nucleotide sequence ID" value="NZ_VLTK01000001.1"/>
</dbReference>
<dbReference type="InterPro" id="IPR008000">
    <property type="entry name" value="Rham/fucose_mutarotase"/>
</dbReference>
<proteinExistence type="predicted"/>
<dbReference type="Pfam" id="PF05336">
    <property type="entry name" value="rhaM"/>
    <property type="match status" value="1"/>
</dbReference>
<dbReference type="Gene3D" id="3.30.70.100">
    <property type="match status" value="1"/>
</dbReference>
<dbReference type="InterPro" id="IPR011008">
    <property type="entry name" value="Dimeric_a/b-barrel"/>
</dbReference>
<dbReference type="AlphaFoldDB" id="A0A556CQP4"/>
<gene>
    <name evidence="1" type="ORF">FO013_02045</name>
</gene>
<evidence type="ECO:0000313" key="2">
    <source>
        <dbReference type="Proteomes" id="UP000316406"/>
    </source>
</evidence>
<dbReference type="PANTHER" id="PTHR34389:SF2">
    <property type="entry name" value="L-RHAMNOSE MUTAROTASE"/>
    <property type="match status" value="1"/>
</dbReference>
<name>A0A556CQP4_BREAU</name>
<dbReference type="GO" id="GO:0019301">
    <property type="term" value="P:rhamnose catabolic process"/>
    <property type="evidence" value="ECO:0007669"/>
    <property type="project" value="TreeGrafter"/>
</dbReference>
<dbReference type="SUPFAM" id="SSF54909">
    <property type="entry name" value="Dimeric alpha+beta barrel"/>
    <property type="match status" value="1"/>
</dbReference>
<comment type="caution">
    <text evidence="1">The sequence shown here is derived from an EMBL/GenBank/DDBJ whole genome shotgun (WGS) entry which is preliminary data.</text>
</comment>
<dbReference type="Proteomes" id="UP000316406">
    <property type="component" value="Unassembled WGS sequence"/>
</dbReference>
<sequence length="111" mass="12835">MERVCFRMQVDTAHLGEYIERHRSVWPEMLTALQNTGWNNYSLFADPSGMIIGYLETEDYEAAQREMELKDINAKWQASMSEHFASGGSFDDGPLRLQEVFHLEDQTARTS</sequence>